<name>A0A9D1DEN0_9FIRM</name>
<sequence length="45" mass="4999">MALHKPEGEPKEKKKSRGDNQPSPMKVLAYCLAITGFFLILGLLK</sequence>
<reference evidence="3" key="1">
    <citation type="submission" date="2020-10" db="EMBL/GenBank/DDBJ databases">
        <authorList>
            <person name="Gilroy R."/>
        </authorList>
    </citation>
    <scope>NUCLEOTIDE SEQUENCE</scope>
    <source>
        <strain evidence="3">CHK184-25365</strain>
    </source>
</reference>
<dbReference type="AlphaFoldDB" id="A0A9D1DEN0"/>
<comment type="caution">
    <text evidence="3">The sequence shown here is derived from an EMBL/GenBank/DDBJ whole genome shotgun (WGS) entry which is preliminary data.</text>
</comment>
<dbReference type="EMBL" id="DVGY01000186">
    <property type="protein sequence ID" value="HIR41760.1"/>
    <property type="molecule type" value="Genomic_DNA"/>
</dbReference>
<evidence type="ECO:0000313" key="3">
    <source>
        <dbReference type="EMBL" id="HIR41760.1"/>
    </source>
</evidence>
<evidence type="ECO:0000256" key="2">
    <source>
        <dbReference type="SAM" id="Phobius"/>
    </source>
</evidence>
<protein>
    <submittedName>
        <fullName evidence="3">Uncharacterized protein</fullName>
    </submittedName>
</protein>
<keyword evidence="2" id="KW-0812">Transmembrane</keyword>
<proteinExistence type="predicted"/>
<gene>
    <name evidence="3" type="ORF">IAB36_08030</name>
</gene>
<keyword evidence="2" id="KW-0472">Membrane</keyword>
<reference evidence="3" key="2">
    <citation type="journal article" date="2021" name="PeerJ">
        <title>Extensive microbial diversity within the chicken gut microbiome revealed by metagenomics and culture.</title>
        <authorList>
            <person name="Gilroy R."/>
            <person name="Ravi A."/>
            <person name="Getino M."/>
            <person name="Pursley I."/>
            <person name="Horton D.L."/>
            <person name="Alikhan N.F."/>
            <person name="Baker D."/>
            <person name="Gharbi K."/>
            <person name="Hall N."/>
            <person name="Watson M."/>
            <person name="Adriaenssens E.M."/>
            <person name="Foster-Nyarko E."/>
            <person name="Jarju S."/>
            <person name="Secka A."/>
            <person name="Antonio M."/>
            <person name="Oren A."/>
            <person name="Chaudhuri R.R."/>
            <person name="La Ragione R."/>
            <person name="Hildebrand F."/>
            <person name="Pallen M.J."/>
        </authorList>
    </citation>
    <scope>NUCLEOTIDE SEQUENCE</scope>
    <source>
        <strain evidence="3">CHK184-25365</strain>
    </source>
</reference>
<feature type="region of interest" description="Disordered" evidence="1">
    <location>
        <begin position="1"/>
        <end position="23"/>
    </location>
</feature>
<feature type="non-terminal residue" evidence="3">
    <location>
        <position position="45"/>
    </location>
</feature>
<evidence type="ECO:0000256" key="1">
    <source>
        <dbReference type="SAM" id="MobiDB-lite"/>
    </source>
</evidence>
<organism evidence="3 4">
    <name type="scientific">Candidatus Egerieicola pullicola</name>
    <dbReference type="NCBI Taxonomy" id="2840775"/>
    <lineage>
        <taxon>Bacteria</taxon>
        <taxon>Bacillati</taxon>
        <taxon>Bacillota</taxon>
        <taxon>Clostridia</taxon>
        <taxon>Eubacteriales</taxon>
        <taxon>Oscillospiraceae</taxon>
        <taxon>Oscillospiraceae incertae sedis</taxon>
        <taxon>Candidatus Egerieicola</taxon>
    </lineage>
</organism>
<feature type="transmembrane region" description="Helical" evidence="2">
    <location>
        <begin position="27"/>
        <end position="44"/>
    </location>
</feature>
<accession>A0A9D1DEN0</accession>
<feature type="compositionally biased region" description="Basic and acidic residues" evidence="1">
    <location>
        <begin position="1"/>
        <end position="12"/>
    </location>
</feature>
<dbReference type="Proteomes" id="UP000886749">
    <property type="component" value="Unassembled WGS sequence"/>
</dbReference>
<evidence type="ECO:0000313" key="4">
    <source>
        <dbReference type="Proteomes" id="UP000886749"/>
    </source>
</evidence>
<keyword evidence="2" id="KW-1133">Transmembrane helix</keyword>